<dbReference type="PANTHER" id="PTHR47163:SF2">
    <property type="entry name" value="SI:DKEY-17M8.2"/>
    <property type="match status" value="1"/>
</dbReference>
<proteinExistence type="predicted"/>
<dbReference type="Pfam" id="PF12762">
    <property type="entry name" value="DDE_Tnp_IS1595"/>
    <property type="match status" value="1"/>
</dbReference>
<sequence length="284" mass="32202">MAKTFTVQDFFKRFPDDDSCLDHLMKVRFGSELTCPKCGKHGKFSKLSKLPAYSCACGHHIHPMVGTPFENSHTPLQKWFYAMYLFTTSRHGVPAKELQRQLSVTYKTAWRIGHEIRKYLGKVDGDNNLGGHVEIDETYVGGKRAGKRGRGASNKTIVFGMLERGSNVMTQVVPNVRKSTLQPIITKKVIKNSEISTDELKSYSGLSSHGFDHGTVSYGVGQYVSGTRHVNGLEGFWSQLKRAILGIHVHVSAKHMSKYLGEFEYRYNMRKQPEFMFQRLLLSF</sequence>
<dbReference type="SMART" id="SM01126">
    <property type="entry name" value="DDE_Tnp_IS1595"/>
    <property type="match status" value="1"/>
</dbReference>
<evidence type="ECO:0000313" key="2">
    <source>
        <dbReference type="EMBL" id="PTQ78369.1"/>
    </source>
</evidence>
<dbReference type="InterPro" id="IPR024442">
    <property type="entry name" value="Transposase_Zn_ribbon"/>
</dbReference>
<evidence type="ECO:0000313" key="3">
    <source>
        <dbReference type="Proteomes" id="UP000244128"/>
    </source>
</evidence>
<dbReference type="Proteomes" id="UP000244128">
    <property type="component" value="Unassembled WGS sequence"/>
</dbReference>
<name>A0A2T5I3G7_9PROT</name>
<organism evidence="2 3">
    <name type="scientific">Nitrosomonas oligotropha</name>
    <dbReference type="NCBI Taxonomy" id="42354"/>
    <lineage>
        <taxon>Bacteria</taxon>
        <taxon>Pseudomonadati</taxon>
        <taxon>Pseudomonadota</taxon>
        <taxon>Betaproteobacteria</taxon>
        <taxon>Nitrosomonadales</taxon>
        <taxon>Nitrosomonadaceae</taxon>
        <taxon>Nitrosomonas</taxon>
    </lineage>
</organism>
<dbReference type="Pfam" id="PF12760">
    <property type="entry name" value="Zn_ribbon_IS1595"/>
    <property type="match status" value="1"/>
</dbReference>
<dbReference type="AlphaFoldDB" id="A0A2T5I3G7"/>
<feature type="domain" description="ISXO2-like transposase" evidence="1">
    <location>
        <begin position="128"/>
        <end position="268"/>
    </location>
</feature>
<dbReference type="EMBL" id="QAOI01000003">
    <property type="protein sequence ID" value="PTQ78369.1"/>
    <property type="molecule type" value="Genomic_DNA"/>
</dbReference>
<accession>A0A2T5I3G7</accession>
<gene>
    <name evidence="2" type="ORF">C8R26_103131</name>
</gene>
<protein>
    <submittedName>
        <fullName evidence="2">Transposase-like protein</fullName>
    </submittedName>
</protein>
<dbReference type="InterPro" id="IPR024445">
    <property type="entry name" value="Tnp_ISXO2-like"/>
</dbReference>
<dbReference type="NCBIfam" id="NF033547">
    <property type="entry name" value="transpos_IS1595"/>
    <property type="match status" value="1"/>
</dbReference>
<dbReference type="InterPro" id="IPR053164">
    <property type="entry name" value="IS1016-like_transposase"/>
</dbReference>
<dbReference type="RefSeq" id="WP_107802331.1">
    <property type="nucleotide sequence ID" value="NZ_QAOI01000003.1"/>
</dbReference>
<reference evidence="2 3" key="1">
    <citation type="submission" date="2018-04" db="EMBL/GenBank/DDBJ databases">
        <title>Active sludge and wastewater microbial communities from Klosterneuburg, Austria.</title>
        <authorList>
            <person name="Wagner M."/>
        </authorList>
    </citation>
    <scope>NUCLEOTIDE SEQUENCE [LARGE SCALE GENOMIC DNA]</scope>
    <source>
        <strain evidence="2 3">Nm49</strain>
    </source>
</reference>
<comment type="caution">
    <text evidence="2">The sequence shown here is derived from an EMBL/GenBank/DDBJ whole genome shotgun (WGS) entry which is preliminary data.</text>
</comment>
<evidence type="ECO:0000259" key="1">
    <source>
        <dbReference type="SMART" id="SM01126"/>
    </source>
</evidence>
<dbReference type="PANTHER" id="PTHR47163">
    <property type="entry name" value="DDE_TNP_IS1595 DOMAIN-CONTAINING PROTEIN"/>
    <property type="match status" value="1"/>
</dbReference>